<dbReference type="InterPro" id="IPR038085">
    <property type="entry name" value="Rnp2-like_sf"/>
</dbReference>
<dbReference type="STRING" id="157072.A0A024TG61"/>
<sequence>MPTAGRVHGGGAATHATYTCSPHSFAFMRLEITVANPKGTDPVAITPTTVKLQIASSIKQLFGTVGVAAHNFDVLSVVADTTTHAALLRVRQESVTPLWTALALSTKFDNFPCKYEATQVASSLVELASPRYLDV</sequence>
<evidence type="ECO:0000256" key="2">
    <source>
        <dbReference type="ARBA" id="ARBA00022694"/>
    </source>
</evidence>
<dbReference type="GO" id="GO:0001682">
    <property type="term" value="P:tRNA 5'-leader removal"/>
    <property type="evidence" value="ECO:0007669"/>
    <property type="project" value="InterPro"/>
</dbReference>
<name>A0A024TG61_9STRA</name>
<keyword evidence="2" id="KW-0819">tRNA processing</keyword>
<dbReference type="GO" id="GO:0033204">
    <property type="term" value="F:ribonuclease P RNA binding"/>
    <property type="evidence" value="ECO:0007669"/>
    <property type="project" value="TreeGrafter"/>
</dbReference>
<dbReference type="VEuPathDB" id="FungiDB:H310_13239"/>
<dbReference type="InterPro" id="IPR002759">
    <property type="entry name" value="Pop5/Rpp14/Rnp2-like"/>
</dbReference>
<dbReference type="PANTHER" id="PTHR15441">
    <property type="entry name" value="RIBONUCLEASE P PROTEIN SUBUNIT P14"/>
    <property type="match status" value="1"/>
</dbReference>
<dbReference type="GeneID" id="20090289"/>
<dbReference type="GO" id="GO:0030681">
    <property type="term" value="C:multimeric ribonuclease P complex"/>
    <property type="evidence" value="ECO:0007669"/>
    <property type="project" value="TreeGrafter"/>
</dbReference>
<comment type="similarity">
    <text evidence="1">Belongs to the eukaryotic/archaeal RNase P protein component 2 family.</text>
</comment>
<organism evidence="3">
    <name type="scientific">Aphanomyces invadans</name>
    <dbReference type="NCBI Taxonomy" id="157072"/>
    <lineage>
        <taxon>Eukaryota</taxon>
        <taxon>Sar</taxon>
        <taxon>Stramenopiles</taxon>
        <taxon>Oomycota</taxon>
        <taxon>Saprolegniomycetes</taxon>
        <taxon>Saprolegniales</taxon>
        <taxon>Verrucalvaceae</taxon>
        <taxon>Aphanomyces</taxon>
    </lineage>
</organism>
<dbReference type="Pfam" id="PF01900">
    <property type="entry name" value="RNase_P_Rpp14"/>
    <property type="match status" value="1"/>
</dbReference>
<gene>
    <name evidence="3" type="ORF">H310_13239</name>
</gene>
<protein>
    <submittedName>
        <fullName evidence="3">Uncharacterized protein</fullName>
    </submittedName>
</protein>
<evidence type="ECO:0000256" key="1">
    <source>
        <dbReference type="ARBA" id="ARBA00010800"/>
    </source>
</evidence>
<reference evidence="3" key="1">
    <citation type="submission" date="2013-12" db="EMBL/GenBank/DDBJ databases">
        <title>The Genome Sequence of Aphanomyces invadans NJM9701.</title>
        <authorList>
            <consortium name="The Broad Institute Genomics Platform"/>
            <person name="Russ C."/>
            <person name="Tyler B."/>
            <person name="van West P."/>
            <person name="Dieguez-Uribeondo J."/>
            <person name="Young S.K."/>
            <person name="Zeng Q."/>
            <person name="Gargeya S."/>
            <person name="Fitzgerald M."/>
            <person name="Abouelleil A."/>
            <person name="Alvarado L."/>
            <person name="Chapman S.B."/>
            <person name="Gainer-Dewar J."/>
            <person name="Goldberg J."/>
            <person name="Griggs A."/>
            <person name="Gujja S."/>
            <person name="Hansen M."/>
            <person name="Howarth C."/>
            <person name="Imamovic A."/>
            <person name="Ireland A."/>
            <person name="Larimer J."/>
            <person name="McCowan C."/>
            <person name="Murphy C."/>
            <person name="Pearson M."/>
            <person name="Poon T.W."/>
            <person name="Priest M."/>
            <person name="Roberts A."/>
            <person name="Saif S."/>
            <person name="Shea T."/>
            <person name="Sykes S."/>
            <person name="Wortman J."/>
            <person name="Nusbaum C."/>
            <person name="Birren B."/>
        </authorList>
    </citation>
    <scope>NUCLEOTIDE SEQUENCE [LARGE SCALE GENOMIC DNA]</scope>
    <source>
        <strain evidence="3">NJM9701</strain>
    </source>
</reference>
<dbReference type="eggNOG" id="ENOG502SBBI">
    <property type="taxonomic scope" value="Eukaryota"/>
</dbReference>
<proteinExistence type="inferred from homology"/>
<dbReference type="OrthoDB" id="61519at2759"/>
<dbReference type="Gene3D" id="3.30.70.3250">
    <property type="entry name" value="Ribonuclease P, Pop5 subunit"/>
    <property type="match status" value="1"/>
</dbReference>
<dbReference type="EMBL" id="KI913999">
    <property type="protein sequence ID" value="ETV92581.1"/>
    <property type="molecule type" value="Genomic_DNA"/>
</dbReference>
<evidence type="ECO:0000313" key="3">
    <source>
        <dbReference type="EMBL" id="ETV92581.1"/>
    </source>
</evidence>
<dbReference type="SUPFAM" id="SSF160350">
    <property type="entry name" value="Rnp2-like"/>
    <property type="match status" value="1"/>
</dbReference>
<dbReference type="GO" id="GO:0005730">
    <property type="term" value="C:nucleolus"/>
    <property type="evidence" value="ECO:0007669"/>
    <property type="project" value="TreeGrafter"/>
</dbReference>
<dbReference type="RefSeq" id="XP_008878888.1">
    <property type="nucleotide sequence ID" value="XM_008880666.1"/>
</dbReference>
<dbReference type="AlphaFoldDB" id="A0A024TG61"/>
<accession>A0A024TG61</accession>
<dbReference type="PANTHER" id="PTHR15441:SF1">
    <property type="entry name" value="RIBONUCLEASE P PROTEIN SUBUNIT P14"/>
    <property type="match status" value="1"/>
</dbReference>